<dbReference type="AlphaFoldDB" id="A0A109W7H6"/>
<protein>
    <recommendedName>
        <fullName evidence="2">AbiEi antitoxin N-terminal domain-containing protein</fullName>
    </recommendedName>
</protein>
<evidence type="ECO:0000259" key="2">
    <source>
        <dbReference type="Pfam" id="PF13338"/>
    </source>
</evidence>
<sequence length="322" mass="34554">MKTANTLRLLTEYTPSQRGLISAAQADRLGIDRVTLTRLTKGGTLTRVRRGVYALPESDLDSHQEIRAAWIATDPSRFADERAEMSDSPVAALSTAALIHGTGNLVPQQHIFISSQRKQSRQSDIRYLQRDLDPEDRSVVDGITTTGVTRTIADLAAARLDGDHLADVVRDAAAKDLAPSEALAAALEVDAHAYGFADGGAALTKFLASSYPGLPAAIESLTRAARIWEAYEPTIKAAVRTLESSQLQQVSKTAATAAARSVAGLPRYDLRPLTDALSQIRVSPVVLPEQTRKSLTELAQTVARMQAPPPGVSTDPPIQSEE</sequence>
<dbReference type="Proteomes" id="UP000065220">
    <property type="component" value="Chromosome"/>
</dbReference>
<evidence type="ECO:0000313" key="3">
    <source>
        <dbReference type="EMBL" id="AMD86943.1"/>
    </source>
</evidence>
<dbReference type="KEGG" id="ard:AXF14_04205"/>
<dbReference type="RefSeq" id="WP_067941097.1">
    <property type="nucleotide sequence ID" value="NZ_CP014228.1"/>
</dbReference>
<organism evidence="3 4">
    <name type="scientific">Actinomyces radicidentis</name>
    <dbReference type="NCBI Taxonomy" id="111015"/>
    <lineage>
        <taxon>Bacteria</taxon>
        <taxon>Bacillati</taxon>
        <taxon>Actinomycetota</taxon>
        <taxon>Actinomycetes</taxon>
        <taxon>Actinomycetales</taxon>
        <taxon>Actinomycetaceae</taxon>
        <taxon>Actinomyces</taxon>
    </lineage>
</organism>
<feature type="domain" description="AbiEi antitoxin N-terminal" evidence="2">
    <location>
        <begin position="10"/>
        <end position="56"/>
    </location>
</feature>
<feature type="region of interest" description="Disordered" evidence="1">
    <location>
        <begin position="303"/>
        <end position="322"/>
    </location>
</feature>
<reference evidence="4" key="1">
    <citation type="submission" date="2016-02" db="EMBL/GenBank/DDBJ databases">
        <authorList>
            <person name="Holder M.E."/>
            <person name="Ajami N.J."/>
            <person name="Petrosino J.F."/>
        </authorList>
    </citation>
    <scope>NUCLEOTIDE SEQUENCE [LARGE SCALE GENOMIC DNA]</scope>
    <source>
        <strain evidence="4">CCUG 36733</strain>
    </source>
</reference>
<name>A0A109W7H6_ACTRD</name>
<proteinExistence type="predicted"/>
<gene>
    <name evidence="3" type="ORF">AXF14_04205</name>
</gene>
<dbReference type="InterPro" id="IPR025159">
    <property type="entry name" value="AbiEi_N"/>
</dbReference>
<evidence type="ECO:0000256" key="1">
    <source>
        <dbReference type="SAM" id="MobiDB-lite"/>
    </source>
</evidence>
<accession>A0A109W7H6</accession>
<keyword evidence="4" id="KW-1185">Reference proteome</keyword>
<dbReference type="Pfam" id="PF13338">
    <property type="entry name" value="AbiEi_4"/>
    <property type="match status" value="1"/>
</dbReference>
<dbReference type="EMBL" id="CP014228">
    <property type="protein sequence ID" value="AMD86943.1"/>
    <property type="molecule type" value="Genomic_DNA"/>
</dbReference>
<evidence type="ECO:0000313" key="4">
    <source>
        <dbReference type="Proteomes" id="UP000065220"/>
    </source>
</evidence>
<dbReference type="STRING" id="111015.AXF14_04205"/>